<comment type="caution">
    <text evidence="1">Lacks conserved residue(s) required for the propagation of feature annotation.</text>
</comment>
<name>A0A975TVX0_9RHOB</name>
<evidence type="ECO:0000313" key="4">
    <source>
        <dbReference type="EMBL" id="QXL88393.1"/>
    </source>
</evidence>
<comment type="similarity">
    <text evidence="1">Belongs to the LptD family.</text>
</comment>
<dbReference type="InterPro" id="IPR007543">
    <property type="entry name" value="LptD_C"/>
</dbReference>
<evidence type="ECO:0000313" key="5">
    <source>
        <dbReference type="Proteomes" id="UP000693972"/>
    </source>
</evidence>
<dbReference type="Proteomes" id="UP000693972">
    <property type="component" value="Unassembled WGS sequence"/>
</dbReference>
<proteinExistence type="inferred from homology"/>
<dbReference type="EMBL" id="JAIMBW010000001">
    <property type="protein sequence ID" value="MBY4891608.1"/>
    <property type="molecule type" value="Genomic_DNA"/>
</dbReference>
<comment type="function">
    <text evidence="1">Involved in the assembly of lipopolysaccharide (LPS) at the surface of the outer membrane.</text>
</comment>
<accession>A0A975TVX0</accession>
<dbReference type="RefSeq" id="WP_257891465.1">
    <property type="nucleotide sequence ID" value="NZ_JAIMBW010000001.1"/>
</dbReference>
<keyword evidence="1" id="KW-0472">Membrane</keyword>
<reference evidence="4 5" key="1">
    <citation type="submission" date="2021-07" db="EMBL/GenBank/DDBJ databases">
        <title>Karlodiniumbacter phycospheric gen. nov., sp. nov., a phycosphere bacterium isolated from karlodinium veneficum.</title>
        <authorList>
            <person name="Peng Y."/>
            <person name="Jiang L."/>
            <person name="Lee J."/>
        </authorList>
    </citation>
    <scope>NUCLEOTIDE SEQUENCE</scope>
    <source>
        <strain evidence="4 5">N5</strain>
    </source>
</reference>
<feature type="chain" id="PRO_5038189567" description="LPS-assembly protein LptD" evidence="1">
    <location>
        <begin position="25"/>
        <end position="711"/>
    </location>
</feature>
<dbReference type="Pfam" id="PF04453">
    <property type="entry name" value="LptD"/>
    <property type="match status" value="1"/>
</dbReference>
<feature type="signal peptide" evidence="1">
    <location>
        <begin position="1"/>
        <end position="24"/>
    </location>
</feature>
<evidence type="ECO:0000313" key="3">
    <source>
        <dbReference type="EMBL" id="MBY4891608.1"/>
    </source>
</evidence>
<dbReference type="InterPro" id="IPR020889">
    <property type="entry name" value="LipoPS_assembly_LptD"/>
</dbReference>
<feature type="domain" description="LptD C-terminal" evidence="2">
    <location>
        <begin position="275"/>
        <end position="636"/>
    </location>
</feature>
<dbReference type="AlphaFoldDB" id="A0A975TVX0"/>
<comment type="subcellular location">
    <subcellularLocation>
        <location evidence="1">Cell outer membrane</location>
    </subcellularLocation>
</comment>
<organism evidence="4">
    <name type="scientific">Gymnodinialimonas phycosphaerae</name>
    <dbReference type="NCBI Taxonomy" id="2841589"/>
    <lineage>
        <taxon>Bacteria</taxon>
        <taxon>Pseudomonadati</taxon>
        <taxon>Pseudomonadota</taxon>
        <taxon>Alphaproteobacteria</taxon>
        <taxon>Rhodobacterales</taxon>
        <taxon>Paracoccaceae</taxon>
        <taxon>Gymnodinialimonas</taxon>
    </lineage>
</organism>
<keyword evidence="5" id="KW-1185">Reference proteome</keyword>
<dbReference type="GO" id="GO:1990351">
    <property type="term" value="C:transporter complex"/>
    <property type="evidence" value="ECO:0007669"/>
    <property type="project" value="TreeGrafter"/>
</dbReference>
<dbReference type="GO" id="GO:0009279">
    <property type="term" value="C:cell outer membrane"/>
    <property type="evidence" value="ECO:0007669"/>
    <property type="project" value="UniProtKB-SubCell"/>
</dbReference>
<dbReference type="GO" id="GO:0043165">
    <property type="term" value="P:Gram-negative-bacterium-type cell outer membrane assembly"/>
    <property type="evidence" value="ECO:0007669"/>
    <property type="project" value="UniProtKB-UniRule"/>
</dbReference>
<dbReference type="PANTHER" id="PTHR30189">
    <property type="entry name" value="LPS-ASSEMBLY PROTEIN"/>
    <property type="match status" value="1"/>
</dbReference>
<dbReference type="EMBL" id="CP078073">
    <property type="protein sequence ID" value="QXL88393.1"/>
    <property type="molecule type" value="Genomic_DNA"/>
</dbReference>
<dbReference type="PANTHER" id="PTHR30189:SF1">
    <property type="entry name" value="LPS-ASSEMBLY PROTEIN LPTD"/>
    <property type="match status" value="1"/>
</dbReference>
<dbReference type="GO" id="GO:0015920">
    <property type="term" value="P:lipopolysaccharide transport"/>
    <property type="evidence" value="ECO:0007669"/>
    <property type="project" value="InterPro"/>
</dbReference>
<comment type="subunit">
    <text evidence="1">Component of the lipopolysaccharide transport and assembly complex.</text>
</comment>
<evidence type="ECO:0000259" key="2">
    <source>
        <dbReference type="Pfam" id="PF04453"/>
    </source>
</evidence>
<sequence precursor="true">MTRCVLHIAAVVLAVLVCLPSPGAAQTTAPATLIADNIRFNGSTSVTARGAVEVFFEGSRLRAESITYDGSTDNLRVQGPLTLVDESGNAVFVADFAELSADLQNGVLQSARLVLDRQLQIAATEIVHTDGRYTQLYQAVASSCEVCFDHPTPLWEIRARRIIHDAEEQQLYFENAQFRVLGVPVFFLPRMRMPDPTLERATGFLAPSVSADDLTGTQLLVPYFIELGDHADITVTPWIGVGTQTVELRYRQAIRNGELEAEGAVSWDDLTNNATRAYLFADASFELPRAFTLDLQLQAVSDRGYLTTYGFNDPDTLESYARVSRVRRDEYVEASGTLYESLRDGVDNDTLPTRVAHAEITRRITPDLIGGTLTATLEGTGFYRYSTIDGDDGRDVFRVTGALDWRRSQTFGGLMATFEGALHGGVYNTQQDATFGSTVYRLTPYSAVELRYPMQATTATGVSHLIEPIAQLVWSNTFGDAPPNEDSFIVEFDEANLFSLDRLPGSDRRETGTRANIGLSYSRIAPGGWTVGVGAGVVLRREDEGQFTEGSGLNGLQSDFLMATHLSFSDQLSVANRSLFDSALNFTSSELSLAWSGDRHEVISTYTFLEADLGELRADPLAELAFDGEYALNSGWDAGLNFRYDFMDNEATRAGVTLGYRNECLDMEFSVSRRYTTSSTLEPATSFGLTVSLAGFGAGREGRSVSRSCRG</sequence>
<keyword evidence="1" id="KW-0732">Signal</keyword>
<protein>
    <recommendedName>
        <fullName evidence="1">LPS-assembly protein LptD</fullName>
    </recommendedName>
</protein>
<keyword evidence="1" id="KW-0998">Cell outer membrane</keyword>
<dbReference type="InterPro" id="IPR050218">
    <property type="entry name" value="LptD"/>
</dbReference>
<dbReference type="HAMAP" id="MF_01411">
    <property type="entry name" value="LPS_assembly_LptD"/>
    <property type="match status" value="1"/>
</dbReference>
<evidence type="ECO:0000256" key="1">
    <source>
        <dbReference type="HAMAP-Rule" id="MF_01411"/>
    </source>
</evidence>
<gene>
    <name evidence="1 4" type="primary">lptD</name>
    <name evidence="3" type="ORF">KUL25_02380</name>
    <name evidence="4" type="ORF">KUL25_02385</name>
</gene>